<dbReference type="AlphaFoldDB" id="A0AAE6BJR0"/>
<protein>
    <submittedName>
        <fullName evidence="4">Sugar ABC transporter substrate-binding protein</fullName>
    </submittedName>
</protein>
<dbReference type="PANTHER" id="PTHR43649">
    <property type="entry name" value="ARABINOSE-BINDING PROTEIN-RELATED"/>
    <property type="match status" value="1"/>
</dbReference>
<evidence type="ECO:0000313" key="4">
    <source>
        <dbReference type="EMBL" id="QCL82559.1"/>
    </source>
</evidence>
<evidence type="ECO:0000256" key="2">
    <source>
        <dbReference type="ARBA" id="ARBA00008520"/>
    </source>
</evidence>
<dbReference type="InterPro" id="IPR050490">
    <property type="entry name" value="Bact_solute-bd_prot1"/>
</dbReference>
<evidence type="ECO:0000313" key="5">
    <source>
        <dbReference type="Proteomes" id="UP000298579"/>
    </source>
</evidence>
<reference evidence="4 5" key="1">
    <citation type="submission" date="2019-04" db="EMBL/GenBank/DDBJ databases">
        <title>Complete genome sequence of Agrobacterium tumefaciens CFBP5877.</title>
        <authorList>
            <person name="Huang Y.-Y."/>
            <person name="Chiang H.-Y."/>
            <person name="Chou L."/>
            <person name="Lai E.-M."/>
            <person name="Kuo C.-H."/>
        </authorList>
    </citation>
    <scope>NUCLEOTIDE SEQUENCE [LARGE SCALE GENOMIC DNA]</scope>
    <source>
        <strain evidence="4 5">CFBP5877</strain>
        <plasmid evidence="5">patcfbp5877a</plasmid>
    </source>
</reference>
<geneLocation type="plasmid" evidence="5">
    <name>patcfbp5877a</name>
</geneLocation>
<evidence type="ECO:0000256" key="3">
    <source>
        <dbReference type="ARBA" id="ARBA00022764"/>
    </source>
</evidence>
<proteinExistence type="inferred from homology"/>
<dbReference type="CDD" id="cd13585">
    <property type="entry name" value="PBP2_TMBP_like"/>
    <property type="match status" value="1"/>
</dbReference>
<dbReference type="Gene3D" id="3.40.190.10">
    <property type="entry name" value="Periplasmic binding protein-like II"/>
    <property type="match status" value="1"/>
</dbReference>
<evidence type="ECO:0000256" key="1">
    <source>
        <dbReference type="ARBA" id="ARBA00004418"/>
    </source>
</evidence>
<name>A0AAE6BJR0_AGRTU</name>
<keyword evidence="4" id="KW-0614">Plasmid</keyword>
<organism evidence="4 5">
    <name type="scientific">Agrobacterium tumefaciens</name>
    <dbReference type="NCBI Taxonomy" id="358"/>
    <lineage>
        <taxon>Bacteria</taxon>
        <taxon>Pseudomonadati</taxon>
        <taxon>Pseudomonadota</taxon>
        <taxon>Alphaproteobacteria</taxon>
        <taxon>Hyphomicrobiales</taxon>
        <taxon>Rhizobiaceae</taxon>
        <taxon>Rhizobium/Agrobacterium group</taxon>
        <taxon>Agrobacterium</taxon>
        <taxon>Agrobacterium tumefaciens complex</taxon>
    </lineage>
</organism>
<dbReference type="InterPro" id="IPR006059">
    <property type="entry name" value="SBP"/>
</dbReference>
<dbReference type="PANTHER" id="PTHR43649:SF12">
    <property type="entry name" value="DIACETYLCHITOBIOSE BINDING PROTEIN DASA"/>
    <property type="match status" value="1"/>
</dbReference>
<gene>
    <name evidence="4" type="ORF">CFBP5877_25975</name>
</gene>
<dbReference type="PROSITE" id="PS51318">
    <property type="entry name" value="TAT"/>
    <property type="match status" value="1"/>
</dbReference>
<dbReference type="SUPFAM" id="SSF53850">
    <property type="entry name" value="Periplasmic binding protein-like II"/>
    <property type="match status" value="1"/>
</dbReference>
<keyword evidence="3" id="KW-0574">Periplasm</keyword>
<accession>A0AAE6BJR0</accession>
<dbReference type="InterPro" id="IPR006311">
    <property type="entry name" value="TAT_signal"/>
</dbReference>
<comment type="subcellular location">
    <subcellularLocation>
        <location evidence="1">Periplasm</location>
    </subcellularLocation>
</comment>
<dbReference type="EMBL" id="CP039899">
    <property type="protein sequence ID" value="QCL82559.1"/>
    <property type="molecule type" value="Genomic_DNA"/>
</dbReference>
<dbReference type="Proteomes" id="UP000298579">
    <property type="component" value="Plasmid pAtCFBP5877a"/>
</dbReference>
<dbReference type="Pfam" id="PF01547">
    <property type="entry name" value="SBP_bac_1"/>
    <property type="match status" value="1"/>
</dbReference>
<comment type="similarity">
    <text evidence="2">Belongs to the bacterial solute-binding protein 1 family.</text>
</comment>
<dbReference type="GO" id="GO:0042597">
    <property type="term" value="C:periplasmic space"/>
    <property type="evidence" value="ECO:0007669"/>
    <property type="project" value="UniProtKB-SubCell"/>
</dbReference>
<sequence>MVHLRPDGRRRQRLMTANFYTNSFNMGGKRMQTISKRKLIKSSAALAIGTAILAFAAPQAFAESTKIIYQTFLDPNNAKDPRSAAQTKMIDAFQAKNPDIKIELLVDPTGGAAARAIKSGSQTPDVIRVVGFAVSEFAATGNLLELDDLVKKEGISDEDWLLPLSSTKVTGKLYALPQDFRIPILFYRKSMLEKAGVNPPTTWDEVCALGDKLGQSDTIPFAVPLGATGGLGGAQSLGEFFLSTMLPGNGGEYFTPEGKIAFSKESFVKAAQTIKDFYTKCKVTPLRSAQMGFNELHDALRSGSAATAVFGVYRYKTVKQQGGGDDLAWAPAPGYAATDKQTVYSYNIAINKKTANPDAAWTFVKFMVSPEAQAFAAEGGEVVSRKSAYTAPYFQGDAGKDQKAWADLVAQRGQTVTYTPILSTYHTILGEAFQRMILKDGSPADAYDELIERYGAALAKAQ</sequence>